<dbReference type="Pfam" id="PF22564">
    <property type="entry name" value="HAAS"/>
    <property type="match status" value="1"/>
</dbReference>
<organism evidence="3 6">
    <name type="scientific">Lachnotalea glycerini</name>
    <dbReference type="NCBI Taxonomy" id="1763509"/>
    <lineage>
        <taxon>Bacteria</taxon>
        <taxon>Bacillati</taxon>
        <taxon>Bacillota</taxon>
        <taxon>Clostridia</taxon>
        <taxon>Lachnospirales</taxon>
        <taxon>Lachnospiraceae</taxon>
        <taxon>Lachnotalea</taxon>
    </lineage>
</organism>
<accession>A0A255IKY5</accession>
<dbReference type="Proteomes" id="UP000216411">
    <property type="component" value="Unassembled WGS sequence"/>
</dbReference>
<evidence type="ECO:0000313" key="3">
    <source>
        <dbReference type="EMBL" id="PXV88345.1"/>
    </source>
</evidence>
<reference evidence="3 6" key="2">
    <citation type="submission" date="2018-05" db="EMBL/GenBank/DDBJ databases">
        <title>Genomic Encyclopedia of Type Strains, Phase IV (KMG-IV): sequencing the most valuable type-strain genomes for metagenomic binning, comparative biology and taxonomic classification.</title>
        <authorList>
            <person name="Goeker M."/>
        </authorList>
    </citation>
    <scope>NUCLEOTIDE SEQUENCE [LARGE SCALE GENOMIC DNA]</scope>
    <source>
        <strain evidence="3 6">DSM 28816</strain>
    </source>
</reference>
<comment type="caution">
    <text evidence="3">The sequence shown here is derived from an EMBL/GenBank/DDBJ whole genome shotgun (WGS) entry which is preliminary data.</text>
</comment>
<reference evidence="4" key="3">
    <citation type="submission" date="2018-07" db="EMBL/GenBank/DDBJ databases">
        <authorList>
            <person name="Quirk P.G."/>
            <person name="Krulwich T.A."/>
        </authorList>
    </citation>
    <scope>NUCLEOTIDE SEQUENCE</scope>
    <source>
        <strain evidence="4">CCRI-19302</strain>
    </source>
</reference>
<keyword evidence="5" id="KW-1185">Reference proteome</keyword>
<proteinExistence type="predicted"/>
<evidence type="ECO:0000313" key="4">
    <source>
        <dbReference type="EMBL" id="RDY27653.1"/>
    </source>
</evidence>
<feature type="compositionally biased region" description="Polar residues" evidence="1">
    <location>
        <begin position="91"/>
        <end position="107"/>
    </location>
</feature>
<keyword evidence="2" id="KW-0472">Membrane</keyword>
<feature type="transmembrane region" description="Helical" evidence="2">
    <location>
        <begin position="123"/>
        <end position="152"/>
    </location>
</feature>
<evidence type="ECO:0000313" key="6">
    <source>
        <dbReference type="Proteomes" id="UP000247523"/>
    </source>
</evidence>
<reference evidence="4 5" key="1">
    <citation type="journal article" date="2017" name="Genome Announc.">
        <title>Draft Genome Sequence of a Sporulating and Motile Strain of Lachnotalea glycerini Isolated from Water in Quebec City, Canada.</title>
        <authorList>
            <person name="Maheux A.F."/>
            <person name="Boudreau D.K."/>
            <person name="Berube E."/>
            <person name="Boissinot M."/>
            <person name="Raymond F."/>
            <person name="Brodeur S."/>
            <person name="Corbeil J."/>
            <person name="Isabel S."/>
            <person name="Omar R.F."/>
            <person name="Bergeron M.G."/>
        </authorList>
    </citation>
    <scope>NUCLEOTIDE SEQUENCE [LARGE SCALE GENOMIC DNA]</scope>
    <source>
        <strain evidence="4 5">CCRI-19302</strain>
    </source>
</reference>
<dbReference type="Proteomes" id="UP000247523">
    <property type="component" value="Unassembled WGS sequence"/>
</dbReference>
<name>A0A255IKY5_9FIRM</name>
<keyword evidence="2" id="KW-0812">Transmembrane</keyword>
<dbReference type="AlphaFoldDB" id="A0A255IKY5"/>
<keyword evidence="2" id="KW-1133">Transmembrane helix</keyword>
<dbReference type="RefSeq" id="WP_094376473.1">
    <property type="nucleotide sequence ID" value="NZ_NOKA02000102.1"/>
</dbReference>
<evidence type="ECO:0000256" key="2">
    <source>
        <dbReference type="SAM" id="Phobius"/>
    </source>
</evidence>
<evidence type="ECO:0000313" key="5">
    <source>
        <dbReference type="Proteomes" id="UP000216411"/>
    </source>
</evidence>
<dbReference type="EMBL" id="NOKA02000102">
    <property type="protein sequence ID" value="RDY27653.1"/>
    <property type="molecule type" value="Genomic_DNA"/>
</dbReference>
<feature type="region of interest" description="Disordered" evidence="1">
    <location>
        <begin position="91"/>
        <end position="114"/>
    </location>
</feature>
<sequence length="242" mass="26449">MSRKEFMEELENMLENIQKNEREEALQYYNDYFDEAGPENEEQVINELGTPAKVAAIIKTSLQENENESGEFTERGYSDPRFTINYEVIDSTNKGNQDTNSSQNQRTAGRERKYAKETSGGKIALIVILCALAIPVGVPLLGGLIGLFAGVLGLGIGIFVAIVVLALALSIGGVVCFIVGIVTLFSTPTVGVFSCGVGMIMVGIGILFVLLTAVICYKFIPWLIRCIVDLFRAPLKRKETIV</sequence>
<gene>
    <name evidence="3" type="ORF">C8E03_10868</name>
    <name evidence="4" type="ORF">CG710_020420</name>
</gene>
<feature type="transmembrane region" description="Helical" evidence="2">
    <location>
        <begin position="197"/>
        <end position="220"/>
    </location>
</feature>
<protein>
    <submittedName>
        <fullName evidence="4">DUF1700 domain-containing protein</fullName>
    </submittedName>
    <submittedName>
        <fullName evidence="3">Putative membrane protein</fullName>
    </submittedName>
</protein>
<dbReference type="OrthoDB" id="95800at2"/>
<dbReference type="EMBL" id="QICS01000008">
    <property type="protein sequence ID" value="PXV88345.1"/>
    <property type="molecule type" value="Genomic_DNA"/>
</dbReference>
<evidence type="ECO:0000256" key="1">
    <source>
        <dbReference type="SAM" id="MobiDB-lite"/>
    </source>
</evidence>
<feature type="transmembrane region" description="Helical" evidence="2">
    <location>
        <begin position="158"/>
        <end position="185"/>
    </location>
</feature>